<sequence>METLQPNVGAAISITYSAALIAFLSRFFARKWNGVPFIAGDWVSAVAFFFVTAYNILFLIKLKFGLGLRRENIALRKHDGSINYDSMAHEYFFFLYPDMWLYTAAMGMSKMTALALQWRLFGKSATRYWILLLVGCVVWWMFARCVVILAVCTPISHFWNRQEPGHCRINLTQFFYSTTDSSPRFRSVYRSATLVRDPKAEEG</sequence>
<dbReference type="InterPro" id="IPR049326">
    <property type="entry name" value="Rhodopsin_dom_fungi"/>
</dbReference>
<organism evidence="8 9">
    <name type="scientific">Paraphaeosphaeria sporulosa</name>
    <dbReference type="NCBI Taxonomy" id="1460663"/>
    <lineage>
        <taxon>Eukaryota</taxon>
        <taxon>Fungi</taxon>
        <taxon>Dikarya</taxon>
        <taxon>Ascomycota</taxon>
        <taxon>Pezizomycotina</taxon>
        <taxon>Dothideomycetes</taxon>
        <taxon>Pleosporomycetidae</taxon>
        <taxon>Pleosporales</taxon>
        <taxon>Massarineae</taxon>
        <taxon>Didymosphaeriaceae</taxon>
        <taxon>Paraphaeosphaeria</taxon>
    </lineage>
</organism>
<evidence type="ECO:0000313" key="9">
    <source>
        <dbReference type="Proteomes" id="UP000077069"/>
    </source>
</evidence>
<keyword evidence="2 6" id="KW-0812">Transmembrane</keyword>
<dbReference type="Pfam" id="PF20684">
    <property type="entry name" value="Fung_rhodopsin"/>
    <property type="match status" value="1"/>
</dbReference>
<dbReference type="RefSeq" id="XP_018041281.1">
    <property type="nucleotide sequence ID" value="XM_018177821.1"/>
</dbReference>
<evidence type="ECO:0000256" key="3">
    <source>
        <dbReference type="ARBA" id="ARBA00022989"/>
    </source>
</evidence>
<evidence type="ECO:0000256" key="6">
    <source>
        <dbReference type="SAM" id="Phobius"/>
    </source>
</evidence>
<dbReference type="PANTHER" id="PTHR33048">
    <property type="entry name" value="PTH11-LIKE INTEGRAL MEMBRANE PROTEIN (AFU_ORTHOLOGUE AFUA_5G11245)"/>
    <property type="match status" value="1"/>
</dbReference>
<feature type="domain" description="Rhodopsin" evidence="7">
    <location>
        <begin position="26"/>
        <end position="178"/>
    </location>
</feature>
<dbReference type="EMBL" id="KV441549">
    <property type="protein sequence ID" value="OAG10916.1"/>
    <property type="molecule type" value="Genomic_DNA"/>
</dbReference>
<dbReference type="OrthoDB" id="3795469at2759"/>
<name>A0A177CUJ8_9PLEO</name>
<keyword evidence="9" id="KW-1185">Reference proteome</keyword>
<evidence type="ECO:0000256" key="2">
    <source>
        <dbReference type="ARBA" id="ARBA00022692"/>
    </source>
</evidence>
<proteinExistence type="inferred from homology"/>
<feature type="transmembrane region" description="Helical" evidence="6">
    <location>
        <begin position="99"/>
        <end position="116"/>
    </location>
</feature>
<dbReference type="GO" id="GO:0016020">
    <property type="term" value="C:membrane"/>
    <property type="evidence" value="ECO:0007669"/>
    <property type="project" value="UniProtKB-SubCell"/>
</dbReference>
<feature type="transmembrane region" description="Helical" evidence="6">
    <location>
        <begin position="37"/>
        <end position="60"/>
    </location>
</feature>
<feature type="transmembrane region" description="Helical" evidence="6">
    <location>
        <begin position="128"/>
        <end position="151"/>
    </location>
</feature>
<dbReference type="GeneID" id="28761307"/>
<evidence type="ECO:0000256" key="4">
    <source>
        <dbReference type="ARBA" id="ARBA00023136"/>
    </source>
</evidence>
<evidence type="ECO:0000313" key="8">
    <source>
        <dbReference type="EMBL" id="OAG10916.1"/>
    </source>
</evidence>
<dbReference type="InterPro" id="IPR052337">
    <property type="entry name" value="SAT4-like"/>
</dbReference>
<gene>
    <name evidence="8" type="ORF">CC84DRAFT_1161732</name>
</gene>
<accession>A0A177CUJ8</accession>
<reference evidence="8 9" key="1">
    <citation type="submission" date="2016-05" db="EMBL/GenBank/DDBJ databases">
        <title>Comparative analysis of secretome profiles of manganese(II)-oxidizing ascomycete fungi.</title>
        <authorList>
            <consortium name="DOE Joint Genome Institute"/>
            <person name="Zeiner C.A."/>
            <person name="Purvine S.O."/>
            <person name="Zink E.M."/>
            <person name="Wu S."/>
            <person name="Pasa-Tolic L."/>
            <person name="Chaput D.L."/>
            <person name="Haridas S."/>
            <person name="Grigoriev I.V."/>
            <person name="Santelli C.M."/>
            <person name="Hansel C.M."/>
        </authorList>
    </citation>
    <scope>NUCLEOTIDE SEQUENCE [LARGE SCALE GENOMIC DNA]</scope>
    <source>
        <strain evidence="8 9">AP3s5-JAC2a</strain>
    </source>
</reference>
<evidence type="ECO:0000256" key="1">
    <source>
        <dbReference type="ARBA" id="ARBA00004141"/>
    </source>
</evidence>
<dbReference type="InParanoid" id="A0A177CUJ8"/>
<dbReference type="AlphaFoldDB" id="A0A177CUJ8"/>
<dbReference type="Proteomes" id="UP000077069">
    <property type="component" value="Unassembled WGS sequence"/>
</dbReference>
<evidence type="ECO:0000256" key="5">
    <source>
        <dbReference type="ARBA" id="ARBA00038359"/>
    </source>
</evidence>
<keyword evidence="3 6" id="KW-1133">Transmembrane helix</keyword>
<protein>
    <recommendedName>
        <fullName evidence="7">Rhodopsin domain-containing protein</fullName>
    </recommendedName>
</protein>
<keyword evidence="4 6" id="KW-0472">Membrane</keyword>
<feature type="transmembrane region" description="Helical" evidence="6">
    <location>
        <begin position="6"/>
        <end position="25"/>
    </location>
</feature>
<dbReference type="PANTHER" id="PTHR33048:SF47">
    <property type="entry name" value="INTEGRAL MEMBRANE PROTEIN-RELATED"/>
    <property type="match status" value="1"/>
</dbReference>
<comment type="subcellular location">
    <subcellularLocation>
        <location evidence="1">Membrane</location>
        <topology evidence="1">Multi-pass membrane protein</topology>
    </subcellularLocation>
</comment>
<evidence type="ECO:0000259" key="7">
    <source>
        <dbReference type="Pfam" id="PF20684"/>
    </source>
</evidence>
<comment type="similarity">
    <text evidence="5">Belongs to the SAT4 family.</text>
</comment>